<dbReference type="InterPro" id="IPR042171">
    <property type="entry name" value="Acyl-CoA_hotdog"/>
</dbReference>
<evidence type="ECO:0000313" key="2">
    <source>
        <dbReference type="EMBL" id="GGO66516.1"/>
    </source>
</evidence>
<name>A0A917YTU7_9ACTN</name>
<dbReference type="Pfam" id="PF20789">
    <property type="entry name" value="4HBT_3C"/>
    <property type="match status" value="1"/>
</dbReference>
<reference evidence="2" key="2">
    <citation type="submission" date="2020-09" db="EMBL/GenBank/DDBJ databases">
        <authorList>
            <person name="Sun Q."/>
            <person name="Zhou Y."/>
        </authorList>
    </citation>
    <scope>NUCLEOTIDE SEQUENCE</scope>
    <source>
        <strain evidence="2">CGMCC 4.7368</strain>
    </source>
</reference>
<keyword evidence="3" id="KW-1185">Reference proteome</keyword>
<accession>A0A917YTU7</accession>
<dbReference type="InterPro" id="IPR049450">
    <property type="entry name" value="ACOT8-like_C"/>
</dbReference>
<organism evidence="2 3">
    <name type="scientific">Nonomuraea cavernae</name>
    <dbReference type="NCBI Taxonomy" id="2045107"/>
    <lineage>
        <taxon>Bacteria</taxon>
        <taxon>Bacillati</taxon>
        <taxon>Actinomycetota</taxon>
        <taxon>Actinomycetes</taxon>
        <taxon>Streptosporangiales</taxon>
        <taxon>Streptosporangiaceae</taxon>
        <taxon>Nonomuraea</taxon>
    </lineage>
</organism>
<dbReference type="EMBL" id="BMNH01000004">
    <property type="protein sequence ID" value="GGO66516.1"/>
    <property type="molecule type" value="Genomic_DNA"/>
</dbReference>
<gene>
    <name evidence="2" type="ORF">GCM10012289_20720</name>
</gene>
<evidence type="ECO:0000259" key="1">
    <source>
        <dbReference type="Pfam" id="PF20789"/>
    </source>
</evidence>
<reference evidence="2" key="1">
    <citation type="journal article" date="2014" name="Int. J. Syst. Evol. Microbiol.">
        <title>Complete genome sequence of Corynebacterium casei LMG S-19264T (=DSM 44701T), isolated from a smear-ripened cheese.</title>
        <authorList>
            <consortium name="US DOE Joint Genome Institute (JGI-PGF)"/>
            <person name="Walter F."/>
            <person name="Albersmeier A."/>
            <person name="Kalinowski J."/>
            <person name="Ruckert C."/>
        </authorList>
    </citation>
    <scope>NUCLEOTIDE SEQUENCE</scope>
    <source>
        <strain evidence="2">CGMCC 4.7368</strain>
    </source>
</reference>
<feature type="domain" description="Acyl-CoA thioesterase-like C-terminal" evidence="1">
    <location>
        <begin position="1"/>
        <end position="77"/>
    </location>
</feature>
<comment type="caution">
    <text evidence="2">The sequence shown here is derived from an EMBL/GenBank/DDBJ whole genome shotgun (WGS) entry which is preliminary data.</text>
</comment>
<evidence type="ECO:0000313" key="3">
    <source>
        <dbReference type="Proteomes" id="UP000646523"/>
    </source>
</evidence>
<protein>
    <recommendedName>
        <fullName evidence="1">Acyl-CoA thioesterase-like C-terminal domain-containing protein</fullName>
    </recommendedName>
</protein>
<dbReference type="Gene3D" id="2.40.160.210">
    <property type="entry name" value="Acyl-CoA thioesterase, double hotdog domain"/>
    <property type="match status" value="1"/>
</dbReference>
<dbReference type="Proteomes" id="UP000646523">
    <property type="component" value="Unassembled WGS sequence"/>
</dbReference>
<proteinExistence type="predicted"/>
<dbReference type="AlphaFoldDB" id="A0A917YTU7"/>
<sequence length="80" mass="8533">MDGLAPSYAAVLSELALLPTVEFAVGPAIGLLRTASPWVLLRARTHRASADGWVDEGIDAWGPDGDHLGSARQLRLVRPM</sequence>